<dbReference type="PIRSF" id="PIRSF032131">
    <property type="entry name" value="UCP032131"/>
    <property type="match status" value="1"/>
</dbReference>
<feature type="region of interest" description="Disordered" evidence="1">
    <location>
        <begin position="51"/>
        <end position="81"/>
    </location>
</feature>
<proteinExistence type="predicted"/>
<dbReference type="RefSeq" id="WP_014111323.1">
    <property type="nucleotide sequence ID" value="NC_016043.1"/>
</dbReference>
<dbReference type="eggNOG" id="COG5319">
    <property type="taxonomic scope" value="Bacteria"/>
</dbReference>
<evidence type="ECO:0000256" key="1">
    <source>
        <dbReference type="SAM" id="MobiDB-lite"/>
    </source>
</evidence>
<keyword evidence="3" id="KW-1185">Reference proteome</keyword>
<dbReference type="EMBL" id="CP003059">
    <property type="protein sequence ID" value="AEP36426.1"/>
    <property type="molecule type" value="Genomic_DNA"/>
</dbReference>
<evidence type="ECO:0000313" key="2">
    <source>
        <dbReference type="EMBL" id="AEP36426.1"/>
    </source>
</evidence>
<gene>
    <name evidence="2" type="ordered locus">TASI_0654</name>
</gene>
<dbReference type="HOGENOM" id="CLU_112041_1_0_4"/>
<dbReference type="AlphaFoldDB" id="G4QAW6"/>
<name>G4QAW6_TAYAM</name>
<dbReference type="OrthoDB" id="5295943at2"/>
<reference key="1">
    <citation type="submission" date="2011-09" db="EMBL/GenBank/DDBJ databases">
        <title>Genomic characterization of the Taylorella genus.</title>
        <authorList>
            <person name="Hebert L."/>
            <person name="Moumen B."/>
            <person name="Pons N."/>
            <person name="Duquesne F."/>
            <person name="Breuil M.-F."/>
            <person name="Goux D."/>
            <person name="Batto J.-M."/>
            <person name="Renault P."/>
            <person name="Laugier C."/>
            <person name="Petry S."/>
        </authorList>
    </citation>
    <scope>NUCLEOTIDE SEQUENCE</scope>
    <source>
        <strain>MCE3</strain>
    </source>
</reference>
<protein>
    <recommendedName>
        <fullName evidence="4">DUF1178 family protein</fullName>
    </recommendedName>
</protein>
<organism evidence="2 3">
    <name type="scientific">Taylorella asinigenitalis (strain MCE3)</name>
    <dbReference type="NCBI Taxonomy" id="1008459"/>
    <lineage>
        <taxon>Bacteria</taxon>
        <taxon>Pseudomonadati</taxon>
        <taxon>Pseudomonadota</taxon>
        <taxon>Betaproteobacteria</taxon>
        <taxon>Burkholderiales</taxon>
        <taxon>Alcaligenaceae</taxon>
        <taxon>Taylorella</taxon>
    </lineage>
</organism>
<reference evidence="2 3" key="2">
    <citation type="journal article" date="2012" name="PLoS ONE">
        <title>Genomic characterization of the taylorella genus.</title>
        <authorList>
            <person name="Hebert L."/>
            <person name="Moumen B."/>
            <person name="Pons N."/>
            <person name="Duquesne F."/>
            <person name="Breuil M.F."/>
            <person name="Goux D."/>
            <person name="Batto J.M."/>
            <person name="Laugier C."/>
            <person name="Renault P."/>
            <person name="Petry S."/>
        </authorList>
    </citation>
    <scope>NUCLEOTIDE SEQUENCE [LARGE SCALE GENOMIC DNA]</scope>
    <source>
        <strain evidence="2 3">MCE3</strain>
    </source>
</reference>
<dbReference type="Proteomes" id="UP000009284">
    <property type="component" value="Chromosome"/>
</dbReference>
<dbReference type="Pfam" id="PF06676">
    <property type="entry name" value="DUF1178"/>
    <property type="match status" value="1"/>
</dbReference>
<dbReference type="STRING" id="1008459.TASI_0654"/>
<evidence type="ECO:0000313" key="3">
    <source>
        <dbReference type="Proteomes" id="UP000009284"/>
    </source>
</evidence>
<dbReference type="InterPro" id="IPR009562">
    <property type="entry name" value="DUF1178"/>
</dbReference>
<sequence length="158" mass="17534">MSLKVFNLSCDHGHEFEGWFESSEALEKQASMELIECPYCQSTNVYKTASVPHIATSSSKKKSIEPDSKPESEKTSEASLPEEMVTEVFKAIEKAITAAEDVGDGFTDVVIRIHKGEEPARPVRGKASIKQRKMLEEEGIATLAVPDFLDPDFKKKLN</sequence>
<evidence type="ECO:0008006" key="4">
    <source>
        <dbReference type="Google" id="ProtNLM"/>
    </source>
</evidence>
<accession>G4QAW6</accession>
<feature type="compositionally biased region" description="Basic and acidic residues" evidence="1">
    <location>
        <begin position="62"/>
        <end position="76"/>
    </location>
</feature>
<dbReference type="KEGG" id="tas:TASI_0654"/>